<sequence>MSDFKENTATNINTTMSDHGDPKAVAEVKIISGSEAIAEARLKEPPKWFTKSSVLLYLCAFVGFFCSTCNGFDGSMFNALLINDTFKKYYNVQSDGAWAGIITSMYQIGGVVALPFIGPACDTWGRRYGMMIGGALGVVGVIIQSTAPAHNPKGQFMGGRFLLGFAVPIMTTAGPLHVIETAHPAHRGIITGLYNTFWFVGSILAAGVARGTTNLPGNQTWKVPVWLQMLFPALILLLAWFLPESPRWLYTRGKHTEAKRNLARFHGNGNEDSIWVTMQLREYEQYLNMDGGDKRWWDYGALFKSRPARYRLACNCCVAIFGQWAGNGAVDYFIDAVLKSAGVTDQLQKMNINLGKSCMQFTFAVIGAFFVDKLGRRPMLIGTFSAVSFIWIAAIAAVAINDKQHTDSSSKAFVAFVFLFNAVFAFGITPLQALYPVEVLSFEMRAKGMAFSNLSLTAAMLINQFAYPIALGTIKWKLYIVFACWCPVQAFVVWLFIPETKNRTLEEIDDIFNSPNPRNASLIKKKIAADSHGNVVEVEKI</sequence>
<feature type="compositionally biased region" description="Polar residues" evidence="8">
    <location>
        <begin position="7"/>
        <end position="17"/>
    </location>
</feature>
<evidence type="ECO:0000256" key="7">
    <source>
        <dbReference type="RuleBase" id="RU003346"/>
    </source>
</evidence>
<feature type="transmembrane region" description="Helical" evidence="9">
    <location>
        <begin position="223"/>
        <end position="242"/>
    </location>
</feature>
<dbReference type="RefSeq" id="XP_040786977.1">
    <property type="nucleotide sequence ID" value="XM_040926904.1"/>
</dbReference>
<dbReference type="Pfam" id="PF00083">
    <property type="entry name" value="Sugar_tr"/>
    <property type="match status" value="1"/>
</dbReference>
<feature type="transmembrane region" description="Helical" evidence="9">
    <location>
        <begin position="159"/>
        <end position="179"/>
    </location>
</feature>
<dbReference type="FunFam" id="1.20.1250.20:FF:000217">
    <property type="entry name" value="MFS lactose permease, putative"/>
    <property type="match status" value="1"/>
</dbReference>
<evidence type="ECO:0000256" key="8">
    <source>
        <dbReference type="SAM" id="MobiDB-lite"/>
    </source>
</evidence>
<feature type="transmembrane region" description="Helical" evidence="9">
    <location>
        <begin position="476"/>
        <end position="497"/>
    </location>
</feature>
<dbReference type="PROSITE" id="PS00216">
    <property type="entry name" value="SUGAR_TRANSPORT_1"/>
    <property type="match status" value="1"/>
</dbReference>
<evidence type="ECO:0000256" key="5">
    <source>
        <dbReference type="ARBA" id="ARBA00022989"/>
    </source>
</evidence>
<comment type="similarity">
    <text evidence="2 7">Belongs to the major facilitator superfamily. Sugar transporter (TC 2.A.1.1) family.</text>
</comment>
<dbReference type="SUPFAM" id="SSF103473">
    <property type="entry name" value="MFS general substrate transporter"/>
    <property type="match status" value="1"/>
</dbReference>
<comment type="subcellular location">
    <subcellularLocation>
        <location evidence="1">Membrane</location>
        <topology evidence="1">Multi-pass membrane protein</topology>
    </subcellularLocation>
</comment>
<feature type="transmembrane region" description="Helical" evidence="9">
    <location>
        <begin position="191"/>
        <end position="211"/>
    </location>
</feature>
<protein>
    <submittedName>
        <fullName evidence="11">Lactose permease</fullName>
    </submittedName>
</protein>
<organism evidence="11 12">
    <name type="scientific">Cucurbitaria berberidis CBS 394.84</name>
    <dbReference type="NCBI Taxonomy" id="1168544"/>
    <lineage>
        <taxon>Eukaryota</taxon>
        <taxon>Fungi</taxon>
        <taxon>Dikarya</taxon>
        <taxon>Ascomycota</taxon>
        <taxon>Pezizomycotina</taxon>
        <taxon>Dothideomycetes</taxon>
        <taxon>Pleosporomycetidae</taxon>
        <taxon>Pleosporales</taxon>
        <taxon>Pleosporineae</taxon>
        <taxon>Cucurbitariaceae</taxon>
        <taxon>Cucurbitaria</taxon>
    </lineage>
</organism>
<dbReference type="PANTHER" id="PTHR48022:SF13">
    <property type="entry name" value="MAJOR FACILITATOR SUPERFAMILY (MFS) PROFILE DOMAIN-CONTAINING PROTEIN"/>
    <property type="match status" value="1"/>
</dbReference>
<evidence type="ECO:0000256" key="3">
    <source>
        <dbReference type="ARBA" id="ARBA00022448"/>
    </source>
</evidence>
<feature type="transmembrane region" description="Helical" evidence="9">
    <location>
        <begin position="449"/>
        <end position="470"/>
    </location>
</feature>
<feature type="transmembrane region" description="Helical" evidence="9">
    <location>
        <begin position="97"/>
        <end position="116"/>
    </location>
</feature>
<feature type="transmembrane region" description="Helical" evidence="9">
    <location>
        <begin position="378"/>
        <end position="400"/>
    </location>
</feature>
<evidence type="ECO:0000256" key="6">
    <source>
        <dbReference type="ARBA" id="ARBA00023136"/>
    </source>
</evidence>
<name>A0A9P4L7L0_9PLEO</name>
<dbReference type="NCBIfam" id="TIGR00879">
    <property type="entry name" value="SP"/>
    <property type="match status" value="1"/>
</dbReference>
<dbReference type="EMBL" id="ML976617">
    <property type="protein sequence ID" value="KAF1844414.1"/>
    <property type="molecule type" value="Genomic_DNA"/>
</dbReference>
<comment type="caution">
    <text evidence="11">The sequence shown here is derived from an EMBL/GenBank/DDBJ whole genome shotgun (WGS) entry which is preliminary data.</text>
</comment>
<keyword evidence="5 9" id="KW-1133">Transmembrane helix</keyword>
<feature type="transmembrane region" description="Helical" evidence="9">
    <location>
        <begin position="128"/>
        <end position="147"/>
    </location>
</feature>
<proteinExistence type="inferred from homology"/>
<dbReference type="InterPro" id="IPR005829">
    <property type="entry name" value="Sugar_transporter_CS"/>
</dbReference>
<feature type="transmembrane region" description="Helical" evidence="9">
    <location>
        <begin position="312"/>
        <end position="334"/>
    </location>
</feature>
<dbReference type="InterPro" id="IPR005828">
    <property type="entry name" value="MFS_sugar_transport-like"/>
</dbReference>
<reference evidence="11" key="1">
    <citation type="submission" date="2020-01" db="EMBL/GenBank/DDBJ databases">
        <authorList>
            <consortium name="DOE Joint Genome Institute"/>
            <person name="Haridas S."/>
            <person name="Albert R."/>
            <person name="Binder M."/>
            <person name="Bloem J."/>
            <person name="Labutti K."/>
            <person name="Salamov A."/>
            <person name="Andreopoulos B."/>
            <person name="Baker S.E."/>
            <person name="Barry K."/>
            <person name="Bills G."/>
            <person name="Bluhm B.H."/>
            <person name="Cannon C."/>
            <person name="Castanera R."/>
            <person name="Culley D.E."/>
            <person name="Daum C."/>
            <person name="Ezra D."/>
            <person name="Gonzalez J.B."/>
            <person name="Henrissat B."/>
            <person name="Kuo A."/>
            <person name="Liang C."/>
            <person name="Lipzen A."/>
            <person name="Lutzoni F."/>
            <person name="Magnuson J."/>
            <person name="Mondo S."/>
            <person name="Nolan M."/>
            <person name="Ohm R."/>
            <person name="Pangilinan J."/>
            <person name="Park H.-J."/>
            <person name="Ramirez L."/>
            <person name="Alfaro M."/>
            <person name="Sun H."/>
            <person name="Tritt A."/>
            <person name="Yoshinaga Y."/>
            <person name="Zwiers L.-H."/>
            <person name="Turgeon B.G."/>
            <person name="Goodwin S.B."/>
            <person name="Spatafora J.W."/>
            <person name="Crous P.W."/>
            <person name="Grigoriev I.V."/>
        </authorList>
    </citation>
    <scope>NUCLEOTIDE SEQUENCE</scope>
    <source>
        <strain evidence="11">CBS 394.84</strain>
    </source>
</reference>
<dbReference type="InterPro" id="IPR020846">
    <property type="entry name" value="MFS_dom"/>
</dbReference>
<dbReference type="InterPro" id="IPR003663">
    <property type="entry name" value="Sugar/inositol_transpt"/>
</dbReference>
<evidence type="ECO:0000313" key="12">
    <source>
        <dbReference type="Proteomes" id="UP000800039"/>
    </source>
</evidence>
<evidence type="ECO:0000259" key="10">
    <source>
        <dbReference type="PROSITE" id="PS50850"/>
    </source>
</evidence>
<gene>
    <name evidence="11" type="ORF">K460DRAFT_163766</name>
</gene>
<dbReference type="PROSITE" id="PS50850">
    <property type="entry name" value="MFS"/>
    <property type="match status" value="1"/>
</dbReference>
<evidence type="ECO:0000313" key="11">
    <source>
        <dbReference type="EMBL" id="KAF1844414.1"/>
    </source>
</evidence>
<dbReference type="Gene3D" id="1.20.1250.20">
    <property type="entry name" value="MFS general substrate transporter like domains"/>
    <property type="match status" value="1"/>
</dbReference>
<dbReference type="InterPro" id="IPR036259">
    <property type="entry name" value="MFS_trans_sf"/>
</dbReference>
<feature type="transmembrane region" description="Helical" evidence="9">
    <location>
        <begin position="54"/>
        <end position="77"/>
    </location>
</feature>
<dbReference type="Proteomes" id="UP000800039">
    <property type="component" value="Unassembled WGS sequence"/>
</dbReference>
<evidence type="ECO:0000256" key="9">
    <source>
        <dbReference type="SAM" id="Phobius"/>
    </source>
</evidence>
<keyword evidence="4 9" id="KW-0812">Transmembrane</keyword>
<evidence type="ECO:0000256" key="4">
    <source>
        <dbReference type="ARBA" id="ARBA00022692"/>
    </source>
</evidence>
<feature type="region of interest" description="Disordered" evidence="8">
    <location>
        <begin position="1"/>
        <end position="20"/>
    </location>
</feature>
<keyword evidence="6 9" id="KW-0472">Membrane</keyword>
<dbReference type="PANTHER" id="PTHR48022">
    <property type="entry name" value="PLASTIDIC GLUCOSE TRANSPORTER 4"/>
    <property type="match status" value="1"/>
</dbReference>
<evidence type="ECO:0000256" key="2">
    <source>
        <dbReference type="ARBA" id="ARBA00010992"/>
    </source>
</evidence>
<accession>A0A9P4L7L0</accession>
<keyword evidence="12" id="KW-1185">Reference proteome</keyword>
<evidence type="ECO:0000256" key="1">
    <source>
        <dbReference type="ARBA" id="ARBA00004141"/>
    </source>
</evidence>
<feature type="transmembrane region" description="Helical" evidence="9">
    <location>
        <begin position="412"/>
        <end position="437"/>
    </location>
</feature>
<feature type="domain" description="Major facilitator superfamily (MFS) profile" evidence="10">
    <location>
        <begin position="59"/>
        <end position="501"/>
    </location>
</feature>
<keyword evidence="3 7" id="KW-0813">Transport</keyword>
<dbReference type="GO" id="GO:0005351">
    <property type="term" value="F:carbohydrate:proton symporter activity"/>
    <property type="evidence" value="ECO:0007669"/>
    <property type="project" value="TreeGrafter"/>
</dbReference>
<dbReference type="GeneID" id="63844156"/>
<dbReference type="OrthoDB" id="6133115at2759"/>
<dbReference type="InterPro" id="IPR050360">
    <property type="entry name" value="MFS_Sugar_Transporters"/>
</dbReference>
<dbReference type="AlphaFoldDB" id="A0A9P4L7L0"/>
<dbReference type="GO" id="GO:0016020">
    <property type="term" value="C:membrane"/>
    <property type="evidence" value="ECO:0007669"/>
    <property type="project" value="UniProtKB-SubCell"/>
</dbReference>